<sequence>MAFSVVKSLTGFLLLLNFSMYVIVAAIAGWALNKAIDHSYVIGSNGTVPTGFSFSPMFFPIGNEATGFLVIFSLIAAVVGAGSCVSGIHHLRVWSTESLASSASSAMTAWGLTLLAMGLACKEIHIHGRSPKLIALESFLIILSGTKLFYLMLIHAGFFGGRFFAHEDTHVVTATPDPPKGSTATA</sequence>
<dbReference type="Proteomes" id="UP000824469">
    <property type="component" value="Unassembled WGS sequence"/>
</dbReference>
<feature type="transmembrane region" description="Helical" evidence="1">
    <location>
        <begin position="66"/>
        <end position="88"/>
    </location>
</feature>
<dbReference type="Pfam" id="PF05512">
    <property type="entry name" value="AWPM-19"/>
    <property type="match status" value="1"/>
</dbReference>
<keyword evidence="3" id="KW-1185">Reference proteome</keyword>
<feature type="transmembrane region" description="Helical" evidence="1">
    <location>
        <begin position="12"/>
        <end position="32"/>
    </location>
</feature>
<proteinExistence type="predicted"/>
<evidence type="ECO:0000313" key="3">
    <source>
        <dbReference type="Proteomes" id="UP000824469"/>
    </source>
</evidence>
<name>A0AA38KX77_TAXCH</name>
<reference evidence="2 3" key="1">
    <citation type="journal article" date="2021" name="Nat. Plants">
        <title>The Taxus genome provides insights into paclitaxel biosynthesis.</title>
        <authorList>
            <person name="Xiong X."/>
            <person name="Gou J."/>
            <person name="Liao Q."/>
            <person name="Li Y."/>
            <person name="Zhou Q."/>
            <person name="Bi G."/>
            <person name="Li C."/>
            <person name="Du R."/>
            <person name="Wang X."/>
            <person name="Sun T."/>
            <person name="Guo L."/>
            <person name="Liang H."/>
            <person name="Lu P."/>
            <person name="Wu Y."/>
            <person name="Zhang Z."/>
            <person name="Ro D.K."/>
            <person name="Shang Y."/>
            <person name="Huang S."/>
            <person name="Yan J."/>
        </authorList>
    </citation>
    <scope>NUCLEOTIDE SEQUENCE [LARGE SCALE GENOMIC DNA]</scope>
    <source>
        <strain evidence="2">Ta-2019</strain>
    </source>
</reference>
<keyword evidence="1" id="KW-0812">Transmembrane</keyword>
<dbReference type="OMA" id="FAHEDTH"/>
<dbReference type="InterPro" id="IPR008390">
    <property type="entry name" value="AWPM-19"/>
</dbReference>
<gene>
    <name evidence="2" type="ORF">KI387_025808</name>
</gene>
<feature type="transmembrane region" description="Helical" evidence="1">
    <location>
        <begin position="100"/>
        <end position="121"/>
    </location>
</feature>
<dbReference type="EMBL" id="JAHRHJ020000006">
    <property type="protein sequence ID" value="KAH9310773.1"/>
    <property type="molecule type" value="Genomic_DNA"/>
</dbReference>
<dbReference type="PANTHER" id="PTHR33294:SF6">
    <property type="entry name" value="AWPM-19-LIKE FAMILY PROTEIN"/>
    <property type="match status" value="1"/>
</dbReference>
<protein>
    <submittedName>
        <fullName evidence="2">Uncharacterized protein</fullName>
    </submittedName>
</protein>
<feature type="transmembrane region" description="Helical" evidence="1">
    <location>
        <begin position="133"/>
        <end position="154"/>
    </location>
</feature>
<accession>A0AA38KX77</accession>
<dbReference type="AlphaFoldDB" id="A0AA38KX77"/>
<keyword evidence="1" id="KW-1133">Transmembrane helix</keyword>
<evidence type="ECO:0000313" key="2">
    <source>
        <dbReference type="EMBL" id="KAH9310773.1"/>
    </source>
</evidence>
<organism evidence="2 3">
    <name type="scientific">Taxus chinensis</name>
    <name type="common">Chinese yew</name>
    <name type="synonym">Taxus wallichiana var. chinensis</name>
    <dbReference type="NCBI Taxonomy" id="29808"/>
    <lineage>
        <taxon>Eukaryota</taxon>
        <taxon>Viridiplantae</taxon>
        <taxon>Streptophyta</taxon>
        <taxon>Embryophyta</taxon>
        <taxon>Tracheophyta</taxon>
        <taxon>Spermatophyta</taxon>
        <taxon>Pinopsida</taxon>
        <taxon>Pinidae</taxon>
        <taxon>Conifers II</taxon>
        <taxon>Cupressales</taxon>
        <taxon>Taxaceae</taxon>
        <taxon>Taxus</taxon>
    </lineage>
</organism>
<evidence type="ECO:0000256" key="1">
    <source>
        <dbReference type="SAM" id="Phobius"/>
    </source>
</evidence>
<comment type="caution">
    <text evidence="2">The sequence shown here is derived from an EMBL/GenBank/DDBJ whole genome shotgun (WGS) entry which is preliminary data.</text>
</comment>
<dbReference type="PANTHER" id="PTHR33294">
    <property type="entry name" value="AWPM-19-LIKE FAMILY PROTEIN"/>
    <property type="match status" value="1"/>
</dbReference>
<keyword evidence="1" id="KW-0472">Membrane</keyword>